<reference evidence="2" key="1">
    <citation type="submission" date="2021-01" db="EMBL/GenBank/DDBJ databases">
        <authorList>
            <person name="Corre E."/>
            <person name="Pelletier E."/>
            <person name="Niang G."/>
            <person name="Scheremetjew M."/>
            <person name="Finn R."/>
            <person name="Kale V."/>
            <person name="Holt S."/>
            <person name="Cochrane G."/>
            <person name="Meng A."/>
            <person name="Brown T."/>
            <person name="Cohen L."/>
        </authorList>
    </citation>
    <scope>NUCLEOTIDE SEQUENCE</scope>
    <source>
        <strain evidence="2">CCMP644</strain>
    </source>
</reference>
<protein>
    <submittedName>
        <fullName evidence="2">Uncharacterized protein</fullName>
    </submittedName>
</protein>
<feature type="chain" id="PRO_5030159987" evidence="1">
    <location>
        <begin position="22"/>
        <end position="407"/>
    </location>
</feature>
<proteinExistence type="predicted"/>
<sequence>MRTHVGLPLALLCLCLSVVQIFIVEPPFIPPWEEGRVLVSAEPLQAGARADDSPRNFVKGNTSNEKLCTELSRAAEPQTISSPPAAVNVPGWANVPGGANVTIVTAYYLFDGWKSPELYFEWMAYLFRVPNPIVFFGNRKMVHTASAMRGDLPIHAVHWEIAQFNVSKRVPDSGFWAAISETRATKPLLLQLWMEKYNMLRWASRENVFRTRFFSWLDVGSIREPNLVIRSFIGSHIPKDFMEDDQVILQVLAGRPRGFRGTSRGKMIGVPLTRQDNFILCAIGCLGTRNAIEVFYEAFYSMLDKLYCTYLQHRDGDPTRAHNSTICPHALDPKSLSASVYASADEQYLMEDLCWINRERHNKTGELCYLISGNGWADFPQLLAGTKQLTHYKLAGSDTGHSLVPAS</sequence>
<evidence type="ECO:0000313" key="2">
    <source>
        <dbReference type="EMBL" id="CAD8969686.1"/>
    </source>
</evidence>
<dbReference type="EMBL" id="HBFX01034339">
    <property type="protein sequence ID" value="CAD8969686.1"/>
    <property type="molecule type" value="Transcribed_RNA"/>
</dbReference>
<gene>
    <name evidence="2" type="ORF">HAND00432_LOCUS20684</name>
</gene>
<feature type="signal peptide" evidence="1">
    <location>
        <begin position="1"/>
        <end position="21"/>
    </location>
</feature>
<evidence type="ECO:0000256" key="1">
    <source>
        <dbReference type="SAM" id="SignalP"/>
    </source>
</evidence>
<keyword evidence="1" id="KW-0732">Signal</keyword>
<accession>A0A6U2HM44</accession>
<name>A0A6U2HM44_HEMAN</name>
<organism evidence="2">
    <name type="scientific">Hemiselmis andersenii</name>
    <name type="common">Cryptophyte alga</name>
    <dbReference type="NCBI Taxonomy" id="464988"/>
    <lineage>
        <taxon>Eukaryota</taxon>
        <taxon>Cryptophyceae</taxon>
        <taxon>Cryptomonadales</taxon>
        <taxon>Hemiselmidaceae</taxon>
        <taxon>Hemiselmis</taxon>
    </lineage>
</organism>
<dbReference type="AlphaFoldDB" id="A0A6U2HM44"/>